<dbReference type="SUPFAM" id="SSF52172">
    <property type="entry name" value="CheY-like"/>
    <property type="match status" value="1"/>
</dbReference>
<evidence type="ECO:0000259" key="4">
    <source>
        <dbReference type="PROSITE" id="PS50110"/>
    </source>
</evidence>
<dbReference type="InterPro" id="IPR052016">
    <property type="entry name" value="Bact_Sigma-Reg"/>
</dbReference>
<dbReference type="InterPro" id="IPR001789">
    <property type="entry name" value="Sig_transdc_resp-reg_receiver"/>
</dbReference>
<proteinExistence type="predicted"/>
<dbReference type="Gene3D" id="3.40.50.2300">
    <property type="match status" value="1"/>
</dbReference>
<evidence type="ECO:0000256" key="3">
    <source>
        <dbReference type="SAM" id="Coils"/>
    </source>
</evidence>
<dbReference type="PANTHER" id="PTHR43156">
    <property type="entry name" value="STAGE II SPORULATION PROTEIN E-RELATED"/>
    <property type="match status" value="1"/>
</dbReference>
<dbReference type="InterPro" id="IPR011006">
    <property type="entry name" value="CheY-like_superfamily"/>
</dbReference>
<dbReference type="Pfam" id="PF07228">
    <property type="entry name" value="SpoIIE"/>
    <property type="match status" value="1"/>
</dbReference>
<dbReference type="Proteomes" id="UP001431784">
    <property type="component" value="Unassembled WGS sequence"/>
</dbReference>
<keyword evidence="3" id="KW-0175">Coiled coil</keyword>
<dbReference type="SMART" id="SM00448">
    <property type="entry name" value="REC"/>
    <property type="match status" value="1"/>
</dbReference>
<accession>A0ABT5T549</accession>
<reference evidence="5" key="1">
    <citation type="submission" date="2023-02" db="EMBL/GenBank/DDBJ databases">
        <title>Description of Roseinatronobacter alkalisoli sp. nov., an alkaliphilic bacerium isolated from soda soil.</title>
        <authorList>
            <person name="Wei W."/>
        </authorList>
    </citation>
    <scope>NUCLEOTIDE SEQUENCE</scope>
    <source>
        <strain evidence="5">HJB301</strain>
    </source>
</reference>
<feature type="modified residue" description="4-aspartylphosphate" evidence="2">
    <location>
        <position position="47"/>
    </location>
</feature>
<evidence type="ECO:0000313" key="6">
    <source>
        <dbReference type="Proteomes" id="UP001431784"/>
    </source>
</evidence>
<evidence type="ECO:0000256" key="2">
    <source>
        <dbReference type="PROSITE-ProRule" id="PRU00169"/>
    </source>
</evidence>
<feature type="domain" description="Response regulatory" evidence="4">
    <location>
        <begin position="1"/>
        <end position="114"/>
    </location>
</feature>
<feature type="coiled-coil region" evidence="3">
    <location>
        <begin position="116"/>
        <end position="154"/>
    </location>
</feature>
<evidence type="ECO:0000256" key="1">
    <source>
        <dbReference type="ARBA" id="ARBA00022801"/>
    </source>
</evidence>
<dbReference type="PANTHER" id="PTHR43156:SF2">
    <property type="entry name" value="STAGE II SPORULATION PROTEIN E"/>
    <property type="match status" value="1"/>
</dbReference>
<protein>
    <submittedName>
        <fullName evidence="5">Fused response regulator/phosphatase</fullName>
    </submittedName>
</protein>
<gene>
    <name evidence="5" type="ORF">PUT78_03965</name>
</gene>
<organism evidence="5 6">
    <name type="scientific">Roseinatronobacter alkalisoli</name>
    <dbReference type="NCBI Taxonomy" id="3028235"/>
    <lineage>
        <taxon>Bacteria</taxon>
        <taxon>Pseudomonadati</taxon>
        <taxon>Pseudomonadota</taxon>
        <taxon>Alphaproteobacteria</taxon>
        <taxon>Rhodobacterales</taxon>
        <taxon>Paracoccaceae</taxon>
        <taxon>Roseinatronobacter</taxon>
    </lineage>
</organism>
<name>A0ABT5T549_9RHOB</name>
<dbReference type="Pfam" id="PF00072">
    <property type="entry name" value="Response_reg"/>
    <property type="match status" value="1"/>
</dbReference>
<keyword evidence="1" id="KW-0378">Hydrolase</keyword>
<dbReference type="CDD" id="cd00156">
    <property type="entry name" value="REC"/>
    <property type="match status" value="1"/>
</dbReference>
<keyword evidence="2" id="KW-0597">Phosphoprotein</keyword>
<dbReference type="InterPro" id="IPR036457">
    <property type="entry name" value="PPM-type-like_dom_sf"/>
</dbReference>
<dbReference type="PROSITE" id="PS50110">
    <property type="entry name" value="RESPONSE_REGULATORY"/>
    <property type="match status" value="1"/>
</dbReference>
<keyword evidence="6" id="KW-1185">Reference proteome</keyword>
<evidence type="ECO:0000313" key="5">
    <source>
        <dbReference type="EMBL" id="MDD7970244.1"/>
    </source>
</evidence>
<dbReference type="InterPro" id="IPR001932">
    <property type="entry name" value="PPM-type_phosphatase-like_dom"/>
</dbReference>
<dbReference type="SMART" id="SM00331">
    <property type="entry name" value="PP2C_SIG"/>
    <property type="match status" value="1"/>
</dbReference>
<dbReference type="Gene3D" id="3.60.40.10">
    <property type="entry name" value="PPM-type phosphatase domain"/>
    <property type="match status" value="1"/>
</dbReference>
<sequence length="406" mass="44888">MVDDSRAQRLIFQRHLQGWGYETTEAASGEDALDLCGKTHFDLVLSDWMMPGMNGLQFCQKFRAQKNEFYSYFILLTTKNDKTAVAEGLNVGADDFLTKPVSTMELRARISAGERLLDMEREVRKTLQQLQQVHDALERDLQEARKLQHALIRERFREFGRSQLAFLLQSSGHVGGDLVGAFRISDNRIGVYSIDVSGHGVAAAMLSARISALFSEGAQSQNIAFSHDRVSGETTACSPAQVAARMNDLMLAEMETETYLTLAYADLDLVTGRASIVQAGHPHPAVQRKGGNVEFVGMGGLPVGLIPQASYSSFDVILGPGDRLFLYSDGITECQNTLDQEFGQDRLGRMMESLVMSCGLDFLDSLKWQLGKWAGKDEFSDDVSGVIIEFNDYAPSDTMRPKGLIT</sequence>
<comment type="caution">
    <text evidence="5">The sequence shown here is derived from an EMBL/GenBank/DDBJ whole genome shotgun (WGS) entry which is preliminary data.</text>
</comment>
<dbReference type="EMBL" id="JAQZSM010000002">
    <property type="protein sequence ID" value="MDD7970244.1"/>
    <property type="molecule type" value="Genomic_DNA"/>
</dbReference>